<keyword evidence="2" id="KW-1185">Reference proteome</keyword>
<sequence length="107" mass="11127">PVPAHDLRPGDVFAFPDAPRTALTVLDTGETAVSPELTLTTLTLAGCDGPVSLPGTAHVRALRMVRTVTLHCLLCGKAEDTELDLPRHGEPLSLVCADHDPTAAPAA</sequence>
<feature type="non-terminal residue" evidence="1">
    <location>
        <position position="1"/>
    </location>
</feature>
<proteinExistence type="predicted"/>
<protein>
    <submittedName>
        <fullName evidence="1">Uncharacterized protein</fullName>
    </submittedName>
</protein>
<reference evidence="1 2" key="1">
    <citation type="submission" date="2020-12" db="EMBL/GenBank/DDBJ databases">
        <authorList>
            <person name="Kusuma A.B."/>
            <person name="Nouioui I."/>
            <person name="Goodfellow M."/>
        </authorList>
    </citation>
    <scope>NUCLEOTIDE SEQUENCE [LARGE SCALE GENOMIC DNA]</scope>
    <source>
        <strain evidence="1 2">DSM 41764</strain>
    </source>
</reference>
<accession>A0ABS0R7H3</accession>
<dbReference type="RefSeq" id="WP_198275921.1">
    <property type="nucleotide sequence ID" value="NZ_JAEEAQ010000040.1"/>
</dbReference>
<comment type="caution">
    <text evidence="1">The sequence shown here is derived from an EMBL/GenBank/DDBJ whole genome shotgun (WGS) entry which is preliminary data.</text>
</comment>
<name>A0ABS0R7H3_9ACTN</name>
<organism evidence="1 2">
    <name type="scientific">Streptomyces javensis</name>
    <dbReference type="NCBI Taxonomy" id="114698"/>
    <lineage>
        <taxon>Bacteria</taxon>
        <taxon>Bacillati</taxon>
        <taxon>Actinomycetota</taxon>
        <taxon>Actinomycetes</taxon>
        <taxon>Kitasatosporales</taxon>
        <taxon>Streptomycetaceae</taxon>
        <taxon>Streptomyces</taxon>
        <taxon>Streptomyces violaceusniger group</taxon>
    </lineage>
</organism>
<dbReference type="Proteomes" id="UP000638849">
    <property type="component" value="Unassembled WGS sequence"/>
</dbReference>
<gene>
    <name evidence="1" type="ORF">JBF12_06750</name>
</gene>
<dbReference type="EMBL" id="JAEEAQ010000040">
    <property type="protein sequence ID" value="MBI0312697.1"/>
    <property type="molecule type" value="Genomic_DNA"/>
</dbReference>
<evidence type="ECO:0000313" key="1">
    <source>
        <dbReference type="EMBL" id="MBI0312697.1"/>
    </source>
</evidence>
<evidence type="ECO:0000313" key="2">
    <source>
        <dbReference type="Proteomes" id="UP000638849"/>
    </source>
</evidence>